<dbReference type="InterPro" id="IPR005648">
    <property type="entry name" value="FlgD"/>
</dbReference>
<evidence type="ECO:0000259" key="7">
    <source>
        <dbReference type="Pfam" id="PF13861"/>
    </source>
</evidence>
<dbReference type="Gene3D" id="2.30.30.910">
    <property type="match status" value="1"/>
</dbReference>
<organism evidence="8 9">
    <name type="scientific">Cognatishimia activa</name>
    <dbReference type="NCBI Taxonomy" id="1715691"/>
    <lineage>
        <taxon>Bacteria</taxon>
        <taxon>Pseudomonadati</taxon>
        <taxon>Pseudomonadota</taxon>
        <taxon>Alphaproteobacteria</taxon>
        <taxon>Rhodobacterales</taxon>
        <taxon>Paracoccaceae</taxon>
        <taxon>Cognatishimia</taxon>
    </lineage>
</organism>
<evidence type="ECO:0000256" key="5">
    <source>
        <dbReference type="RuleBase" id="RU362076"/>
    </source>
</evidence>
<gene>
    <name evidence="8" type="ORF">HZ995_06565</name>
</gene>
<dbReference type="InterPro" id="IPR025963">
    <property type="entry name" value="FLgD_Tudor"/>
</dbReference>
<reference evidence="8" key="1">
    <citation type="submission" date="2020-07" db="EMBL/GenBank/DDBJ databases">
        <title>Genome sequences of bacteria associated with the marine, planktonic diatom Thalassiosira profunda strain ECT2AJA-044.</title>
        <authorList>
            <person name="Gargas C.B."/>
            <person name="Roberts W.R."/>
            <person name="Alverson A.J."/>
        </authorList>
    </citation>
    <scope>NUCLEOTIDE SEQUENCE</scope>
    <source>
        <strain evidence="8">ECT2AJA-044</strain>
    </source>
</reference>
<sequence length="221" mass="23589">MDAVGSNSLLNTSGVNSTSSLASLSEDYERFLTLLTAQIQYQDPLEPMDSTQFVTQLAQLSQVEQAVATNDNLEQLGAKIGSLVSVSGADMIGRDVTIPSSQFALANGTTDASYRVPEGTNSVSAQILDENGTVIRTLSDLSIDSTQVQNLNWDGLDEGGNALLDGEYFVSLTALDIDGNQLETSTFRKARVEEVLFSNGVNYFNLDSGQQVESTLVLSAS</sequence>
<dbReference type="GO" id="GO:0044781">
    <property type="term" value="P:bacterial-type flagellum organization"/>
    <property type="evidence" value="ECO:0007669"/>
    <property type="project" value="UniProtKB-UniRule"/>
</dbReference>
<keyword evidence="8" id="KW-0966">Cell projection</keyword>
<dbReference type="EMBL" id="CP060010">
    <property type="protein sequence ID" value="QTN37161.1"/>
    <property type="molecule type" value="Genomic_DNA"/>
</dbReference>
<evidence type="ECO:0000256" key="3">
    <source>
        <dbReference type="ARBA" id="ARBA00022795"/>
    </source>
</evidence>
<dbReference type="Gene3D" id="2.60.40.4070">
    <property type="match status" value="1"/>
</dbReference>
<dbReference type="RefSeq" id="WP_209357855.1">
    <property type="nucleotide sequence ID" value="NZ_CP060010.1"/>
</dbReference>
<dbReference type="KEGG" id="cact:HZ995_06565"/>
<accession>A0A975EU80</accession>
<dbReference type="Proteomes" id="UP000665026">
    <property type="component" value="Chromosome"/>
</dbReference>
<feature type="domain" description="FlgD Tudor-like" evidence="7">
    <location>
        <begin position="86"/>
        <end position="212"/>
    </location>
</feature>
<evidence type="ECO:0000256" key="2">
    <source>
        <dbReference type="ARBA" id="ARBA00016013"/>
    </source>
</evidence>
<dbReference type="Pfam" id="PF13860">
    <property type="entry name" value="FlgD_ig"/>
    <property type="match status" value="1"/>
</dbReference>
<protein>
    <recommendedName>
        <fullName evidence="2 5">Basal-body rod modification protein FlgD</fullName>
    </recommendedName>
</protein>
<proteinExistence type="inferred from homology"/>
<comment type="function">
    <text evidence="4 5">Required for flagellar hook formation. May act as a scaffolding protein.</text>
</comment>
<evidence type="ECO:0000313" key="9">
    <source>
        <dbReference type="Proteomes" id="UP000665026"/>
    </source>
</evidence>
<evidence type="ECO:0000313" key="8">
    <source>
        <dbReference type="EMBL" id="QTN37161.1"/>
    </source>
</evidence>
<dbReference type="AlphaFoldDB" id="A0A975EU80"/>
<dbReference type="Pfam" id="PF13861">
    <property type="entry name" value="FLgD_tudor"/>
    <property type="match status" value="1"/>
</dbReference>
<evidence type="ECO:0000256" key="1">
    <source>
        <dbReference type="ARBA" id="ARBA00010577"/>
    </source>
</evidence>
<dbReference type="Pfam" id="PF03963">
    <property type="entry name" value="FlgD"/>
    <property type="match status" value="1"/>
</dbReference>
<keyword evidence="3 5" id="KW-1005">Bacterial flagellum biogenesis</keyword>
<evidence type="ECO:0000256" key="4">
    <source>
        <dbReference type="ARBA" id="ARBA00024746"/>
    </source>
</evidence>
<name>A0A975EU80_9RHOB</name>
<keyword evidence="8" id="KW-0969">Cilium</keyword>
<dbReference type="InterPro" id="IPR025965">
    <property type="entry name" value="FlgD/Vpr_Ig-like"/>
</dbReference>
<feature type="domain" description="FlgD/Vpr Ig-like" evidence="6">
    <location>
        <begin position="104"/>
        <end position="175"/>
    </location>
</feature>
<keyword evidence="8" id="KW-0282">Flagellum</keyword>
<comment type="similarity">
    <text evidence="1 5">Belongs to the FlgD family.</text>
</comment>
<evidence type="ECO:0000259" key="6">
    <source>
        <dbReference type="Pfam" id="PF13860"/>
    </source>
</evidence>